<feature type="transmembrane region" description="Helical" evidence="6">
    <location>
        <begin position="64"/>
        <end position="86"/>
    </location>
</feature>
<dbReference type="EMBL" id="AP025523">
    <property type="protein sequence ID" value="BDE04873.1"/>
    <property type="molecule type" value="Genomic_DNA"/>
</dbReference>
<feature type="transmembrane region" description="Helical" evidence="6">
    <location>
        <begin position="261"/>
        <end position="280"/>
    </location>
</feature>
<dbReference type="KEGG" id="vab:WPS_01490"/>
<evidence type="ECO:0000313" key="8">
    <source>
        <dbReference type="Proteomes" id="UP001317532"/>
    </source>
</evidence>
<dbReference type="GO" id="GO:0022857">
    <property type="term" value="F:transmembrane transporter activity"/>
    <property type="evidence" value="ECO:0007669"/>
    <property type="project" value="InterPro"/>
</dbReference>
<dbReference type="GO" id="GO:0005886">
    <property type="term" value="C:plasma membrane"/>
    <property type="evidence" value="ECO:0007669"/>
    <property type="project" value="UniProtKB-SubCell"/>
</dbReference>
<evidence type="ECO:0000256" key="4">
    <source>
        <dbReference type="ARBA" id="ARBA00022989"/>
    </source>
</evidence>
<evidence type="ECO:0000256" key="6">
    <source>
        <dbReference type="SAM" id="Phobius"/>
    </source>
</evidence>
<dbReference type="PANTHER" id="PTHR43370">
    <property type="entry name" value="SUGAR ABC TRANSPORTER INTEGRAL MEMBRANE PROTEIN-RELATED"/>
    <property type="match status" value="1"/>
</dbReference>
<evidence type="ECO:0000256" key="5">
    <source>
        <dbReference type="ARBA" id="ARBA00023136"/>
    </source>
</evidence>
<keyword evidence="5 6" id="KW-0472">Membrane</keyword>
<evidence type="ECO:0000313" key="7">
    <source>
        <dbReference type="EMBL" id="BDE04873.1"/>
    </source>
</evidence>
<feature type="transmembrane region" description="Helical" evidence="6">
    <location>
        <begin position="181"/>
        <end position="198"/>
    </location>
</feature>
<feature type="transmembrane region" description="Helical" evidence="6">
    <location>
        <begin position="230"/>
        <end position="249"/>
    </location>
</feature>
<reference evidence="7 8" key="1">
    <citation type="journal article" date="2022" name="ISME Commun">
        <title>Vulcanimicrobium alpinus gen. nov. sp. nov., the first cultivated representative of the candidate phylum 'Eremiobacterota', is a metabolically versatile aerobic anoxygenic phototroph.</title>
        <authorList>
            <person name="Yabe S."/>
            <person name="Muto K."/>
            <person name="Abe K."/>
            <person name="Yokota A."/>
            <person name="Staudigel H."/>
            <person name="Tebo B.M."/>
        </authorList>
    </citation>
    <scope>NUCLEOTIDE SEQUENCE [LARGE SCALE GENOMIC DNA]</scope>
    <source>
        <strain evidence="7 8">WC8-2</strain>
    </source>
</reference>
<feature type="transmembrane region" description="Helical" evidence="6">
    <location>
        <begin position="127"/>
        <end position="150"/>
    </location>
</feature>
<evidence type="ECO:0000256" key="2">
    <source>
        <dbReference type="ARBA" id="ARBA00022475"/>
    </source>
</evidence>
<proteinExistence type="predicted"/>
<gene>
    <name evidence="7" type="ORF">WPS_01490</name>
</gene>
<keyword evidence="3 6" id="KW-0812">Transmembrane</keyword>
<dbReference type="RefSeq" id="WP_317995962.1">
    <property type="nucleotide sequence ID" value="NZ_AP025523.1"/>
</dbReference>
<dbReference type="Proteomes" id="UP001317532">
    <property type="component" value="Chromosome"/>
</dbReference>
<sequence>MNGAGAAILAVLGLTLVKATPLIFAALGGVVSERSGVVNIGLEAILIAGAFVAVVVSGVTGSPILGALAGIVAGALIAALLAFAATRLAVDQIVAGTGLNIATLAAAAFGLVLVYHRPGASDEVPSLGHTGEIALIVIAFACAAALHVALDRTPWGLRVRACGEDPGAAEAAGIDALRTRFGAVVLGGAIAALGGVYLSLAELDLYSDGMTAGRGFIALAAVIFGRWTPLGATGAALFFGFFAALQYSLQRAGVPSELMQALPYLAAVVALAGFAGRVRAPASDGVPYVRQ</sequence>
<evidence type="ECO:0000256" key="3">
    <source>
        <dbReference type="ARBA" id="ARBA00022692"/>
    </source>
</evidence>
<evidence type="ECO:0000256" key="1">
    <source>
        <dbReference type="ARBA" id="ARBA00004651"/>
    </source>
</evidence>
<keyword evidence="4 6" id="KW-1133">Transmembrane helix</keyword>
<accession>A0AAN2C8D3</accession>
<feature type="transmembrane region" description="Helical" evidence="6">
    <location>
        <begin position="92"/>
        <end position="115"/>
    </location>
</feature>
<feature type="transmembrane region" description="Helical" evidence="6">
    <location>
        <begin position="35"/>
        <end position="57"/>
    </location>
</feature>
<comment type="subcellular location">
    <subcellularLocation>
        <location evidence="1">Cell membrane</location>
        <topology evidence="1">Multi-pass membrane protein</topology>
    </subcellularLocation>
</comment>
<protein>
    <submittedName>
        <fullName evidence="7">Sugar ABC transporter permease</fullName>
    </submittedName>
</protein>
<dbReference type="PANTHER" id="PTHR43370:SF1">
    <property type="entry name" value="GUANOSINE ABC TRANSPORTER PERMEASE PROTEIN NUPQ"/>
    <property type="match status" value="1"/>
</dbReference>
<dbReference type="InterPro" id="IPR001851">
    <property type="entry name" value="ABC_transp_permease"/>
</dbReference>
<dbReference type="AlphaFoldDB" id="A0AAN2C8D3"/>
<name>A0AAN2C8D3_UNVUL</name>
<keyword evidence="2" id="KW-1003">Cell membrane</keyword>
<dbReference type="CDD" id="cd06580">
    <property type="entry name" value="TM_PBP1_transp_TpRbsC_like"/>
    <property type="match status" value="1"/>
</dbReference>
<dbReference type="Pfam" id="PF02653">
    <property type="entry name" value="BPD_transp_2"/>
    <property type="match status" value="1"/>
</dbReference>
<organism evidence="7 8">
    <name type="scientific">Vulcanimicrobium alpinum</name>
    <dbReference type="NCBI Taxonomy" id="3016050"/>
    <lineage>
        <taxon>Bacteria</taxon>
        <taxon>Bacillati</taxon>
        <taxon>Vulcanimicrobiota</taxon>
        <taxon>Vulcanimicrobiia</taxon>
        <taxon>Vulcanimicrobiales</taxon>
        <taxon>Vulcanimicrobiaceae</taxon>
        <taxon>Vulcanimicrobium</taxon>
    </lineage>
</organism>
<keyword evidence="8" id="KW-1185">Reference proteome</keyword>